<dbReference type="Gene3D" id="1.20.1560.10">
    <property type="entry name" value="ABC transporter type 1, transmembrane domain"/>
    <property type="match status" value="1"/>
</dbReference>
<feature type="transmembrane region" description="Helical" evidence="9">
    <location>
        <begin position="138"/>
        <end position="162"/>
    </location>
</feature>
<evidence type="ECO:0000313" key="12">
    <source>
        <dbReference type="EMBL" id="CAB5026579.1"/>
    </source>
</evidence>
<dbReference type="PROSITE" id="PS00211">
    <property type="entry name" value="ABC_TRANSPORTER_1"/>
    <property type="match status" value="1"/>
</dbReference>
<evidence type="ECO:0000256" key="2">
    <source>
        <dbReference type="ARBA" id="ARBA00022448"/>
    </source>
</evidence>
<dbReference type="CDD" id="cd18543">
    <property type="entry name" value="ABC_6TM_Rv0194_D1_like"/>
    <property type="match status" value="1"/>
</dbReference>
<dbReference type="InterPro" id="IPR011527">
    <property type="entry name" value="ABC1_TM_dom"/>
</dbReference>
<dbReference type="PANTHER" id="PTHR43394:SF1">
    <property type="entry name" value="ATP-BINDING CASSETTE SUB-FAMILY B MEMBER 10, MITOCHONDRIAL"/>
    <property type="match status" value="1"/>
</dbReference>
<evidence type="ECO:0000259" key="11">
    <source>
        <dbReference type="PROSITE" id="PS50929"/>
    </source>
</evidence>
<dbReference type="InterPro" id="IPR039421">
    <property type="entry name" value="Type_1_exporter"/>
</dbReference>
<keyword evidence="7 9" id="KW-1133">Transmembrane helix</keyword>
<dbReference type="GO" id="GO:0015421">
    <property type="term" value="F:ABC-type oligopeptide transporter activity"/>
    <property type="evidence" value="ECO:0007669"/>
    <property type="project" value="TreeGrafter"/>
</dbReference>
<comment type="subcellular location">
    <subcellularLocation>
        <location evidence="1">Cell membrane</location>
        <topology evidence="1">Multi-pass membrane protein</topology>
    </subcellularLocation>
</comment>
<dbReference type="Pfam" id="PF00664">
    <property type="entry name" value="ABC_membrane"/>
    <property type="match status" value="1"/>
</dbReference>
<dbReference type="FunFam" id="3.40.50.300:FF:000299">
    <property type="entry name" value="ABC transporter ATP-binding protein/permease"/>
    <property type="match status" value="1"/>
</dbReference>
<evidence type="ECO:0000256" key="8">
    <source>
        <dbReference type="ARBA" id="ARBA00023136"/>
    </source>
</evidence>
<reference evidence="12" key="1">
    <citation type="submission" date="2020-05" db="EMBL/GenBank/DDBJ databases">
        <authorList>
            <person name="Chiriac C."/>
            <person name="Salcher M."/>
            <person name="Ghai R."/>
            <person name="Kavagutti S V."/>
        </authorList>
    </citation>
    <scope>NUCLEOTIDE SEQUENCE</scope>
</reference>
<evidence type="ECO:0000259" key="10">
    <source>
        <dbReference type="PROSITE" id="PS50893"/>
    </source>
</evidence>
<evidence type="ECO:0000256" key="1">
    <source>
        <dbReference type="ARBA" id="ARBA00004651"/>
    </source>
</evidence>
<dbReference type="GO" id="GO:0005886">
    <property type="term" value="C:plasma membrane"/>
    <property type="evidence" value="ECO:0007669"/>
    <property type="project" value="UniProtKB-SubCell"/>
</dbReference>
<name>A0A6J7RCT2_9ZZZZ</name>
<dbReference type="PROSITE" id="PS50893">
    <property type="entry name" value="ABC_TRANSPORTER_2"/>
    <property type="match status" value="1"/>
</dbReference>
<feature type="domain" description="ABC transporter" evidence="10">
    <location>
        <begin position="351"/>
        <end position="585"/>
    </location>
</feature>
<evidence type="ECO:0000256" key="4">
    <source>
        <dbReference type="ARBA" id="ARBA00022692"/>
    </source>
</evidence>
<dbReference type="AlphaFoldDB" id="A0A6J7RCT2"/>
<dbReference type="SUPFAM" id="SSF52540">
    <property type="entry name" value="P-loop containing nucleoside triphosphate hydrolases"/>
    <property type="match status" value="1"/>
</dbReference>
<dbReference type="Pfam" id="PF00005">
    <property type="entry name" value="ABC_tran"/>
    <property type="match status" value="1"/>
</dbReference>
<dbReference type="InterPro" id="IPR017871">
    <property type="entry name" value="ABC_transporter-like_CS"/>
</dbReference>
<keyword evidence="6" id="KW-0067">ATP-binding</keyword>
<dbReference type="SMART" id="SM00382">
    <property type="entry name" value="AAA"/>
    <property type="match status" value="1"/>
</dbReference>
<dbReference type="Gene3D" id="3.40.50.300">
    <property type="entry name" value="P-loop containing nucleotide triphosphate hydrolases"/>
    <property type="match status" value="1"/>
</dbReference>
<feature type="transmembrane region" description="Helical" evidence="9">
    <location>
        <begin position="31"/>
        <end position="49"/>
    </location>
</feature>
<dbReference type="EMBL" id="CAFBPN010000075">
    <property type="protein sequence ID" value="CAB5026579.1"/>
    <property type="molecule type" value="Genomic_DNA"/>
</dbReference>
<proteinExistence type="predicted"/>
<organism evidence="12">
    <name type="scientific">freshwater metagenome</name>
    <dbReference type="NCBI Taxonomy" id="449393"/>
    <lineage>
        <taxon>unclassified sequences</taxon>
        <taxon>metagenomes</taxon>
        <taxon>ecological metagenomes</taxon>
    </lineage>
</organism>
<dbReference type="InterPro" id="IPR003593">
    <property type="entry name" value="AAA+_ATPase"/>
</dbReference>
<keyword evidence="4 9" id="KW-0812">Transmembrane</keyword>
<evidence type="ECO:0000256" key="9">
    <source>
        <dbReference type="SAM" id="Phobius"/>
    </source>
</evidence>
<gene>
    <name evidence="12" type="ORF">UFOPK4098_01190</name>
</gene>
<dbReference type="SUPFAM" id="SSF90123">
    <property type="entry name" value="ABC transporter transmembrane region"/>
    <property type="match status" value="1"/>
</dbReference>
<dbReference type="InterPro" id="IPR003439">
    <property type="entry name" value="ABC_transporter-like_ATP-bd"/>
</dbReference>
<keyword evidence="8 9" id="KW-0472">Membrane</keyword>
<protein>
    <submittedName>
        <fullName evidence="12">Unannotated protein</fullName>
    </submittedName>
</protein>
<dbReference type="InterPro" id="IPR036640">
    <property type="entry name" value="ABC1_TM_sf"/>
</dbReference>
<dbReference type="GO" id="GO:0016887">
    <property type="term" value="F:ATP hydrolysis activity"/>
    <property type="evidence" value="ECO:0007669"/>
    <property type="project" value="InterPro"/>
</dbReference>
<dbReference type="GO" id="GO:0005524">
    <property type="term" value="F:ATP binding"/>
    <property type="evidence" value="ECO:0007669"/>
    <property type="project" value="UniProtKB-KW"/>
</dbReference>
<sequence length="600" mass="64393">MSQAESHKHDGPATAEGWKLLRKVLREQRKGLLQGVAIGLMWSAGKVAIPQLFKLGVDRGIEQSGSLLFWAGAITCAGVIAGFFSAWRRWIGFRESRWTESSLRERLFTHLQGLHIGYHDMTQTGQLMSRASSDLGQIQGFVVMIPITISNVAMVVAVMIILITSQPMLAIIALAPLPFINLAARRFSNSIHPAVLAVQAEQAELANVVEESVSGIRVVKGFGAEATQMRKLEKEANDIRGVSLGAAKIRSKFLPGIDLLPSIGLIAVLGIGGHRVINGQMSVGDLVAFNSYLTMLIWPLRNIGMTVAFGQRAAAALMRVNEVLSTEPAVADPPKPQALPSRTSSAFTGAVTFSDVSFGYNNGQEVLSNLDLVIQPGESVAIVGATGSGKSTLARLLLRFYDTSSGGITLDGIDIRQLRLSELRRAVAVVFEDTLLFNDSVAANIAFAEPNAPQDRIEAAARLAGAHDFILELPDGYETVLGERGYSLSGGQRQRIAIARAIVADPRVLVLDDATSAVDPAKENEIREAMTTVMRGRTTLVIAHRPATIALASKVALLDEGRIVAFGEHTHLLATNAKYGEVLAAQEKNIAARTSEMVGE</sequence>
<accession>A0A6J7RCT2</accession>
<evidence type="ECO:0000256" key="6">
    <source>
        <dbReference type="ARBA" id="ARBA00022840"/>
    </source>
</evidence>
<keyword evidence="3" id="KW-1003">Cell membrane</keyword>
<keyword evidence="2" id="KW-0813">Transport</keyword>
<feature type="transmembrane region" description="Helical" evidence="9">
    <location>
        <begin position="69"/>
        <end position="87"/>
    </location>
</feature>
<dbReference type="PROSITE" id="PS50929">
    <property type="entry name" value="ABC_TM1F"/>
    <property type="match status" value="1"/>
</dbReference>
<evidence type="ECO:0000256" key="7">
    <source>
        <dbReference type="ARBA" id="ARBA00022989"/>
    </source>
</evidence>
<evidence type="ECO:0000256" key="5">
    <source>
        <dbReference type="ARBA" id="ARBA00022741"/>
    </source>
</evidence>
<feature type="domain" description="ABC transmembrane type-1" evidence="11">
    <location>
        <begin position="35"/>
        <end position="312"/>
    </location>
</feature>
<keyword evidence="5" id="KW-0547">Nucleotide-binding</keyword>
<dbReference type="PANTHER" id="PTHR43394">
    <property type="entry name" value="ATP-DEPENDENT PERMEASE MDL1, MITOCHONDRIAL"/>
    <property type="match status" value="1"/>
</dbReference>
<evidence type="ECO:0000256" key="3">
    <source>
        <dbReference type="ARBA" id="ARBA00022475"/>
    </source>
</evidence>
<dbReference type="InterPro" id="IPR027417">
    <property type="entry name" value="P-loop_NTPase"/>
</dbReference>